<evidence type="ECO:0000313" key="2">
    <source>
        <dbReference type="EMBL" id="AMY08184.1"/>
    </source>
</evidence>
<organism evidence="2 3">
    <name type="scientific">Luteitalea pratensis</name>
    <dbReference type="NCBI Taxonomy" id="1855912"/>
    <lineage>
        <taxon>Bacteria</taxon>
        <taxon>Pseudomonadati</taxon>
        <taxon>Acidobacteriota</taxon>
        <taxon>Vicinamibacteria</taxon>
        <taxon>Vicinamibacterales</taxon>
        <taxon>Vicinamibacteraceae</taxon>
        <taxon>Luteitalea</taxon>
    </lineage>
</organism>
<name>A0A143PK91_LUTPR</name>
<dbReference type="Proteomes" id="UP000076079">
    <property type="component" value="Chromosome"/>
</dbReference>
<evidence type="ECO:0000256" key="1">
    <source>
        <dbReference type="SAM" id="Phobius"/>
    </source>
</evidence>
<keyword evidence="1" id="KW-0472">Membrane</keyword>
<protein>
    <submittedName>
        <fullName evidence="2">Uncharacterized protein</fullName>
    </submittedName>
</protein>
<reference evidence="2 3" key="1">
    <citation type="journal article" date="2016" name="Genome Announc.">
        <title>First Complete Genome Sequence of a Subdivision 6 Acidobacterium Strain.</title>
        <authorList>
            <person name="Huang S."/>
            <person name="Vieira S."/>
            <person name="Bunk B."/>
            <person name="Riedel T."/>
            <person name="Sproer C."/>
            <person name="Overmann J."/>
        </authorList>
    </citation>
    <scope>NUCLEOTIDE SEQUENCE [LARGE SCALE GENOMIC DNA]</scope>
    <source>
        <strain evidence="3">DSM 100886 HEG_-6_39</strain>
    </source>
</reference>
<evidence type="ECO:0000313" key="3">
    <source>
        <dbReference type="Proteomes" id="UP000076079"/>
    </source>
</evidence>
<dbReference type="AlphaFoldDB" id="A0A143PK91"/>
<sequence length="240" mass="26535">MEITANTVGVQLANMLRLGALMLLCLAMSVTCARVLRPGMNSDCAWPPETVDVLDLSNAADARHLVVDAELIDELVDRYRFHPTVEQRRQCETRLVATVAHVHGLGVGDVAQARLRVFDRGLNLPVILPMVAMFIGSARRVTRWIQERFGEDPLMRVVSLSVASIGLSGSFVLVGELWTSVLQMIRVGSQHVGGRVDRLPWLQHQPLIFVLGLGLFWVVYSVTLAAARGRQDPRAAERSH</sequence>
<feature type="transmembrane region" description="Helical" evidence="1">
    <location>
        <begin position="154"/>
        <end position="174"/>
    </location>
</feature>
<dbReference type="EMBL" id="CP015136">
    <property type="protein sequence ID" value="AMY08184.1"/>
    <property type="molecule type" value="Genomic_DNA"/>
</dbReference>
<proteinExistence type="predicted"/>
<keyword evidence="1" id="KW-1133">Transmembrane helix</keyword>
<feature type="transmembrane region" description="Helical" evidence="1">
    <location>
        <begin position="207"/>
        <end position="227"/>
    </location>
</feature>
<dbReference type="RefSeq" id="WP_110170045.1">
    <property type="nucleotide sequence ID" value="NZ_CP015136.1"/>
</dbReference>
<keyword evidence="1" id="KW-0812">Transmembrane</keyword>
<reference evidence="3" key="2">
    <citation type="submission" date="2016-04" db="EMBL/GenBank/DDBJ databases">
        <title>First Complete Genome Sequence of a Subdivision 6 Acidobacterium.</title>
        <authorList>
            <person name="Huang S."/>
            <person name="Vieira S."/>
            <person name="Bunk B."/>
            <person name="Riedel T."/>
            <person name="Sproeer C."/>
            <person name="Overmann J."/>
        </authorList>
    </citation>
    <scope>NUCLEOTIDE SEQUENCE [LARGE SCALE GENOMIC DNA]</scope>
    <source>
        <strain evidence="3">DSM 100886 HEG_-6_39</strain>
    </source>
</reference>
<gene>
    <name evidence="2" type="ORF">LuPra_01376</name>
</gene>
<accession>A0A143PK91</accession>
<keyword evidence="3" id="KW-1185">Reference proteome</keyword>
<dbReference type="KEGG" id="abac:LuPra_01376"/>